<gene>
    <name evidence="2" type="ORF">NQ318_000495</name>
</gene>
<proteinExistence type="predicted"/>
<dbReference type="Proteomes" id="UP001162162">
    <property type="component" value="Unassembled WGS sequence"/>
</dbReference>
<feature type="signal peptide" evidence="1">
    <location>
        <begin position="1"/>
        <end position="20"/>
    </location>
</feature>
<dbReference type="AlphaFoldDB" id="A0AAV8YEC3"/>
<sequence length="90" mass="10352">MLRPTVLLLLWIFFIAHTESFKIIGQVETPHSGLLKSYERGGGKDFETVKHAVKGERGDRGYEAKHVEEKGIKGVHDNEDHKKSLCRKHW</sequence>
<evidence type="ECO:0000256" key="1">
    <source>
        <dbReference type="SAM" id="SignalP"/>
    </source>
</evidence>
<evidence type="ECO:0000313" key="2">
    <source>
        <dbReference type="EMBL" id="KAJ8949797.1"/>
    </source>
</evidence>
<dbReference type="EMBL" id="JAPWTK010000109">
    <property type="protein sequence ID" value="KAJ8949797.1"/>
    <property type="molecule type" value="Genomic_DNA"/>
</dbReference>
<feature type="chain" id="PRO_5043664546" evidence="1">
    <location>
        <begin position="21"/>
        <end position="90"/>
    </location>
</feature>
<accession>A0AAV8YEC3</accession>
<protein>
    <submittedName>
        <fullName evidence="2">Uncharacterized protein</fullName>
    </submittedName>
</protein>
<keyword evidence="3" id="KW-1185">Reference proteome</keyword>
<evidence type="ECO:0000313" key="3">
    <source>
        <dbReference type="Proteomes" id="UP001162162"/>
    </source>
</evidence>
<keyword evidence="1" id="KW-0732">Signal</keyword>
<organism evidence="2 3">
    <name type="scientific">Aromia moschata</name>
    <dbReference type="NCBI Taxonomy" id="1265417"/>
    <lineage>
        <taxon>Eukaryota</taxon>
        <taxon>Metazoa</taxon>
        <taxon>Ecdysozoa</taxon>
        <taxon>Arthropoda</taxon>
        <taxon>Hexapoda</taxon>
        <taxon>Insecta</taxon>
        <taxon>Pterygota</taxon>
        <taxon>Neoptera</taxon>
        <taxon>Endopterygota</taxon>
        <taxon>Coleoptera</taxon>
        <taxon>Polyphaga</taxon>
        <taxon>Cucujiformia</taxon>
        <taxon>Chrysomeloidea</taxon>
        <taxon>Cerambycidae</taxon>
        <taxon>Cerambycinae</taxon>
        <taxon>Callichromatini</taxon>
        <taxon>Aromia</taxon>
    </lineage>
</organism>
<name>A0AAV8YEC3_9CUCU</name>
<comment type="caution">
    <text evidence="2">The sequence shown here is derived from an EMBL/GenBank/DDBJ whole genome shotgun (WGS) entry which is preliminary data.</text>
</comment>
<reference evidence="2" key="1">
    <citation type="journal article" date="2023" name="Insect Mol. Biol.">
        <title>Genome sequencing provides insights into the evolution of gene families encoding plant cell wall-degrading enzymes in longhorned beetles.</title>
        <authorList>
            <person name="Shin N.R."/>
            <person name="Okamura Y."/>
            <person name="Kirsch R."/>
            <person name="Pauchet Y."/>
        </authorList>
    </citation>
    <scope>NUCLEOTIDE SEQUENCE</scope>
    <source>
        <strain evidence="2">AMC_N1</strain>
    </source>
</reference>